<evidence type="ECO:0000256" key="2">
    <source>
        <dbReference type="ARBA" id="ARBA00001936"/>
    </source>
</evidence>
<comment type="caution">
    <text evidence="22">The sequence shown here is derived from an EMBL/GenBank/DDBJ whole genome shotgun (WGS) entry which is preliminary data.</text>
</comment>
<dbReference type="InterPro" id="IPR032677">
    <property type="entry name" value="GTP_cyclohydro_II"/>
</dbReference>
<evidence type="ECO:0000313" key="23">
    <source>
        <dbReference type="Proteomes" id="UP000293433"/>
    </source>
</evidence>
<feature type="active site" description="Nucleophile; for GTP cyclohydrolase activity" evidence="20">
    <location>
        <position position="331"/>
    </location>
</feature>
<dbReference type="NCBIfam" id="TIGR00506">
    <property type="entry name" value="ribB"/>
    <property type="match status" value="1"/>
</dbReference>
<dbReference type="OrthoDB" id="9793111at2"/>
<dbReference type="FunFam" id="3.90.870.10:FF:000001">
    <property type="entry name" value="Riboflavin biosynthesis protein RibBA"/>
    <property type="match status" value="1"/>
</dbReference>
<feature type="active site" description="Proton acceptor; for GTP cyclohydrolase activity" evidence="20">
    <location>
        <position position="329"/>
    </location>
</feature>
<evidence type="ECO:0000256" key="9">
    <source>
        <dbReference type="ARBA" id="ARBA00022723"/>
    </source>
</evidence>
<keyword evidence="17 20" id="KW-0511">Multifunctional enzyme</keyword>
<feature type="binding site" evidence="20">
    <location>
        <position position="28"/>
    </location>
    <ligand>
        <name>Mg(2+)</name>
        <dbReference type="ChEBI" id="CHEBI:18420"/>
        <label>1</label>
    </ligand>
</feature>
<comment type="cofactor">
    <cofactor evidence="20">
        <name>Mg(2+)</name>
        <dbReference type="ChEBI" id="CHEBI:18420"/>
    </cofactor>
    <cofactor evidence="20">
        <name>Mn(2+)</name>
        <dbReference type="ChEBI" id="CHEBI:29035"/>
    </cofactor>
    <text evidence="20">Binds 2 divalent metal cations per subunit. Magnesium or manganese.</text>
</comment>
<dbReference type="Proteomes" id="UP000293433">
    <property type="component" value="Unassembled WGS sequence"/>
</dbReference>
<feature type="binding site" evidence="20">
    <location>
        <position position="272"/>
    </location>
    <ligand>
        <name>GTP</name>
        <dbReference type="ChEBI" id="CHEBI:37565"/>
    </ligand>
</feature>
<feature type="site" description="Essential for DHBP synthase activity" evidence="20">
    <location>
        <position position="126"/>
    </location>
</feature>
<evidence type="ECO:0000256" key="11">
    <source>
        <dbReference type="ARBA" id="ARBA00022801"/>
    </source>
</evidence>
<feature type="domain" description="GTP cyclohydrolase II" evidence="21">
    <location>
        <begin position="207"/>
        <end position="372"/>
    </location>
</feature>
<dbReference type="GO" id="GO:0005829">
    <property type="term" value="C:cytosol"/>
    <property type="evidence" value="ECO:0007669"/>
    <property type="project" value="TreeGrafter"/>
</dbReference>
<dbReference type="PANTHER" id="PTHR21327:SF18">
    <property type="entry name" value="3,4-DIHYDROXY-2-BUTANONE 4-PHOSPHATE SYNTHASE"/>
    <property type="match status" value="1"/>
</dbReference>
<keyword evidence="9 20" id="KW-0479">Metal-binding</keyword>
<proteinExistence type="inferred from homology"/>
<evidence type="ECO:0000256" key="5">
    <source>
        <dbReference type="ARBA" id="ARBA00004904"/>
    </source>
</evidence>
<feature type="binding site" evidence="20">
    <location>
        <position position="267"/>
    </location>
    <ligand>
        <name>Zn(2+)</name>
        <dbReference type="ChEBI" id="CHEBI:29105"/>
        <note>catalytic</note>
    </ligand>
</feature>
<dbReference type="UniPathway" id="UPA00275">
    <property type="reaction ID" value="UER00399"/>
</dbReference>
<dbReference type="GO" id="GO:0030145">
    <property type="term" value="F:manganese ion binding"/>
    <property type="evidence" value="ECO:0007669"/>
    <property type="project" value="UniProtKB-UniRule"/>
</dbReference>
<feature type="site" description="Essential for DHBP synthase activity" evidence="20">
    <location>
        <position position="164"/>
    </location>
</feature>
<dbReference type="CDD" id="cd00641">
    <property type="entry name" value="GTP_cyclohydro2"/>
    <property type="match status" value="1"/>
</dbReference>
<feature type="binding site" evidence="20">
    <location>
        <position position="32"/>
    </location>
    <ligand>
        <name>D-ribulose 5-phosphate</name>
        <dbReference type="ChEBI" id="CHEBI:58121"/>
    </ligand>
</feature>
<feature type="region of interest" description="DHBP synthase" evidence="20">
    <location>
        <begin position="1"/>
        <end position="200"/>
    </location>
</feature>
<dbReference type="Gene3D" id="3.40.50.10990">
    <property type="entry name" value="GTP cyclohydrolase II"/>
    <property type="match status" value="1"/>
</dbReference>
<feature type="binding site" evidence="20">
    <location>
        <begin position="27"/>
        <end position="28"/>
    </location>
    <ligand>
        <name>D-ribulose 5-phosphate</name>
        <dbReference type="ChEBI" id="CHEBI:58121"/>
    </ligand>
</feature>
<dbReference type="NCBIfam" id="NF001591">
    <property type="entry name" value="PRK00393.1"/>
    <property type="match status" value="1"/>
</dbReference>
<dbReference type="HAMAP" id="MF_01283">
    <property type="entry name" value="RibBA"/>
    <property type="match status" value="1"/>
</dbReference>
<evidence type="ECO:0000256" key="16">
    <source>
        <dbReference type="ARBA" id="ARBA00023239"/>
    </source>
</evidence>
<name>A0A4Q7L8D1_9BURK</name>
<evidence type="ECO:0000256" key="8">
    <source>
        <dbReference type="ARBA" id="ARBA00022619"/>
    </source>
</evidence>
<protein>
    <recommendedName>
        <fullName evidence="20">Riboflavin biosynthesis protein RibBA</fullName>
    </recommendedName>
    <domain>
        <recommendedName>
            <fullName evidence="20">3,4-dihydroxy-2-butanone 4-phosphate synthase</fullName>
            <shortName evidence="20">DHBP synthase</shortName>
            <ecNumber evidence="20">4.1.99.12</ecNumber>
        </recommendedName>
    </domain>
    <domain>
        <recommendedName>
            <fullName evidence="20">GTP cyclohydrolase-2</fullName>
            <ecNumber evidence="20">3.5.4.25</ecNumber>
        </recommendedName>
        <alternativeName>
            <fullName evidence="20">GTP cyclohydrolase II</fullName>
        </alternativeName>
    </domain>
</protein>
<dbReference type="EC" id="3.5.4.25" evidence="20"/>
<evidence type="ECO:0000256" key="18">
    <source>
        <dbReference type="ARBA" id="ARBA00043932"/>
    </source>
</evidence>
<dbReference type="InterPro" id="IPR000422">
    <property type="entry name" value="DHBP_synthase_RibB"/>
</dbReference>
<accession>A0A4Q7L8D1</accession>
<dbReference type="HAMAP" id="MF_00180">
    <property type="entry name" value="RibB"/>
    <property type="match status" value="1"/>
</dbReference>
<comment type="pathway">
    <text evidence="5 20">Cofactor biosynthesis; riboflavin biosynthesis; 2-hydroxy-3-oxobutyl phosphate from D-ribulose 5-phosphate: step 1/1.</text>
</comment>
<evidence type="ECO:0000256" key="15">
    <source>
        <dbReference type="ARBA" id="ARBA00023211"/>
    </source>
</evidence>
<dbReference type="InterPro" id="IPR016299">
    <property type="entry name" value="Riboflavin_synth_RibBA"/>
</dbReference>
<dbReference type="GO" id="GO:0005525">
    <property type="term" value="F:GTP binding"/>
    <property type="evidence" value="ECO:0007669"/>
    <property type="project" value="UniProtKB-KW"/>
</dbReference>
<dbReference type="PIRSF" id="PIRSF001259">
    <property type="entry name" value="RibA"/>
    <property type="match status" value="1"/>
</dbReference>
<dbReference type="AlphaFoldDB" id="A0A4Q7L8D1"/>
<comment type="catalytic activity">
    <reaction evidence="19 20">
        <text>GTP + 4 H2O = 2,5-diamino-6-hydroxy-4-(5-phosphoribosylamino)-pyrimidine + formate + 2 phosphate + 3 H(+)</text>
        <dbReference type="Rhea" id="RHEA:23704"/>
        <dbReference type="ChEBI" id="CHEBI:15377"/>
        <dbReference type="ChEBI" id="CHEBI:15378"/>
        <dbReference type="ChEBI" id="CHEBI:15740"/>
        <dbReference type="ChEBI" id="CHEBI:37565"/>
        <dbReference type="ChEBI" id="CHEBI:43474"/>
        <dbReference type="ChEBI" id="CHEBI:58614"/>
        <dbReference type="EC" id="3.5.4.25"/>
    </reaction>
</comment>
<keyword evidence="23" id="KW-1185">Reference proteome</keyword>
<evidence type="ECO:0000256" key="7">
    <source>
        <dbReference type="ARBA" id="ARBA00008976"/>
    </source>
</evidence>
<dbReference type="GO" id="GO:0000287">
    <property type="term" value="F:magnesium ion binding"/>
    <property type="evidence" value="ECO:0007669"/>
    <property type="project" value="UniProtKB-UniRule"/>
</dbReference>
<feature type="binding site" evidence="20">
    <location>
        <position position="269"/>
    </location>
    <ligand>
        <name>Zn(2+)</name>
        <dbReference type="ChEBI" id="CHEBI:29105"/>
        <note>catalytic</note>
    </ligand>
</feature>
<evidence type="ECO:0000256" key="17">
    <source>
        <dbReference type="ARBA" id="ARBA00023268"/>
    </source>
</evidence>
<dbReference type="SUPFAM" id="SSF55821">
    <property type="entry name" value="YrdC/RibB"/>
    <property type="match status" value="1"/>
</dbReference>
<feature type="binding site" evidence="20">
    <location>
        <position position="164"/>
    </location>
    <ligand>
        <name>D-ribulose 5-phosphate</name>
        <dbReference type="ChEBI" id="CHEBI:58121"/>
    </ligand>
</feature>
<keyword evidence="8 20" id="KW-0686">Riboflavin biosynthesis</keyword>
<comment type="cofactor">
    <cofactor evidence="2">
        <name>Mn(2+)</name>
        <dbReference type="ChEBI" id="CHEBI:29035"/>
    </cofactor>
</comment>
<feature type="binding site" evidence="20">
    <location>
        <begin position="295"/>
        <end position="297"/>
    </location>
    <ligand>
        <name>GTP</name>
        <dbReference type="ChEBI" id="CHEBI:37565"/>
    </ligand>
</feature>
<feature type="binding site" evidence="20">
    <location>
        <position position="256"/>
    </location>
    <ligand>
        <name>Zn(2+)</name>
        <dbReference type="ChEBI" id="CHEBI:29105"/>
        <note>catalytic</note>
    </ligand>
</feature>
<dbReference type="Pfam" id="PF00925">
    <property type="entry name" value="GTP_cyclohydro2"/>
    <property type="match status" value="1"/>
</dbReference>
<dbReference type="InterPro" id="IPR017945">
    <property type="entry name" value="DHBP_synth_RibB-like_a/b_dom"/>
</dbReference>
<dbReference type="PANTHER" id="PTHR21327">
    <property type="entry name" value="GTP CYCLOHYDROLASE II-RELATED"/>
    <property type="match status" value="1"/>
</dbReference>
<keyword evidence="10 20" id="KW-0547">Nucleotide-binding</keyword>
<keyword evidence="13 20" id="KW-0460">Magnesium</keyword>
<comment type="cofactor">
    <cofactor evidence="20">
        <name>Zn(2+)</name>
        <dbReference type="ChEBI" id="CHEBI:29105"/>
    </cofactor>
    <text evidence="20">Binds 1 zinc ion per subunit.</text>
</comment>
<dbReference type="HAMAP" id="MF_00179">
    <property type="entry name" value="RibA"/>
    <property type="match status" value="1"/>
</dbReference>
<reference evidence="22 23" key="1">
    <citation type="submission" date="2019-02" db="EMBL/GenBank/DDBJ databases">
        <title>Genomic Encyclopedia of Type Strains, Phase IV (KMG-IV): sequencing the most valuable type-strain genomes for metagenomic binning, comparative biology and taxonomic classification.</title>
        <authorList>
            <person name="Goeker M."/>
        </authorList>
    </citation>
    <scope>NUCLEOTIDE SEQUENCE [LARGE SCALE GENOMIC DNA]</scope>
    <source>
        <strain evidence="22 23">DSM 10617</strain>
    </source>
</reference>
<comment type="function">
    <text evidence="18 20">Catalyzes the conversion of GTP to 2,5-diamino-6-ribosylamino-4(3H)-pyrimidinone 5'-phosphate (DARP), formate and pyrophosphate.</text>
</comment>
<feature type="binding site" evidence="20">
    <location>
        <position position="143"/>
    </location>
    <ligand>
        <name>Mg(2+)</name>
        <dbReference type="ChEBI" id="CHEBI:18420"/>
        <label>2</label>
    </ligand>
</feature>
<dbReference type="Gene3D" id="3.90.870.10">
    <property type="entry name" value="DHBP synthase"/>
    <property type="match status" value="1"/>
</dbReference>
<dbReference type="NCBIfam" id="NF006803">
    <property type="entry name" value="PRK09311.1"/>
    <property type="match status" value="1"/>
</dbReference>
<dbReference type="NCBIfam" id="TIGR00505">
    <property type="entry name" value="ribA"/>
    <property type="match status" value="1"/>
</dbReference>
<feature type="binding site" evidence="20">
    <location>
        <position position="317"/>
    </location>
    <ligand>
        <name>GTP</name>
        <dbReference type="ChEBI" id="CHEBI:37565"/>
    </ligand>
</feature>
<evidence type="ECO:0000256" key="3">
    <source>
        <dbReference type="ARBA" id="ARBA00002284"/>
    </source>
</evidence>
<evidence type="ECO:0000256" key="10">
    <source>
        <dbReference type="ARBA" id="ARBA00022741"/>
    </source>
</evidence>
<dbReference type="Pfam" id="PF00926">
    <property type="entry name" value="DHBP_synthase"/>
    <property type="match status" value="1"/>
</dbReference>
<keyword evidence="16 20" id="KW-0456">Lyase</keyword>
<dbReference type="InterPro" id="IPR000926">
    <property type="entry name" value="RibA"/>
</dbReference>
<dbReference type="InterPro" id="IPR036144">
    <property type="entry name" value="RibA-like_sf"/>
</dbReference>
<dbReference type="RefSeq" id="WP_130483899.1">
    <property type="nucleotide sequence ID" value="NZ_SGWV01000015.1"/>
</dbReference>
<gene>
    <name evidence="20" type="primary">ribBA</name>
    <name evidence="22" type="ORF">EV685_4087</name>
</gene>
<feature type="binding site" evidence="20">
    <location>
        <begin position="251"/>
        <end position="255"/>
    </location>
    <ligand>
        <name>GTP</name>
        <dbReference type="ChEBI" id="CHEBI:37565"/>
    </ligand>
</feature>
<dbReference type="GO" id="GO:0008270">
    <property type="term" value="F:zinc ion binding"/>
    <property type="evidence" value="ECO:0007669"/>
    <property type="project" value="UniProtKB-UniRule"/>
</dbReference>
<evidence type="ECO:0000256" key="1">
    <source>
        <dbReference type="ARBA" id="ARBA00000141"/>
    </source>
</evidence>
<comment type="catalytic activity">
    <reaction evidence="1 20">
        <text>D-ribulose 5-phosphate = (2S)-2-hydroxy-3-oxobutyl phosphate + formate + H(+)</text>
        <dbReference type="Rhea" id="RHEA:18457"/>
        <dbReference type="ChEBI" id="CHEBI:15378"/>
        <dbReference type="ChEBI" id="CHEBI:15740"/>
        <dbReference type="ChEBI" id="CHEBI:58121"/>
        <dbReference type="ChEBI" id="CHEBI:58830"/>
        <dbReference type="EC" id="4.1.99.12"/>
    </reaction>
</comment>
<evidence type="ECO:0000256" key="12">
    <source>
        <dbReference type="ARBA" id="ARBA00022833"/>
    </source>
</evidence>
<dbReference type="GO" id="GO:0003935">
    <property type="term" value="F:GTP cyclohydrolase II activity"/>
    <property type="evidence" value="ECO:0007669"/>
    <property type="project" value="UniProtKB-UniRule"/>
</dbReference>
<keyword evidence="15 20" id="KW-0464">Manganese</keyword>
<keyword evidence="12 20" id="KW-0862">Zinc</keyword>
<feature type="binding site" evidence="20">
    <location>
        <begin position="140"/>
        <end position="144"/>
    </location>
    <ligand>
        <name>D-ribulose 5-phosphate</name>
        <dbReference type="ChEBI" id="CHEBI:58121"/>
    </ligand>
</feature>
<evidence type="ECO:0000256" key="13">
    <source>
        <dbReference type="ARBA" id="ARBA00022842"/>
    </source>
</evidence>
<dbReference type="EMBL" id="SGWV01000015">
    <property type="protein sequence ID" value="RZS46668.1"/>
    <property type="molecule type" value="Genomic_DNA"/>
</dbReference>
<organism evidence="22 23">
    <name type="scientific">Sphaerotilus mobilis</name>
    <dbReference type="NCBI Taxonomy" id="47994"/>
    <lineage>
        <taxon>Bacteria</taxon>
        <taxon>Pseudomonadati</taxon>
        <taxon>Pseudomonadota</taxon>
        <taxon>Betaproteobacteria</taxon>
        <taxon>Burkholderiales</taxon>
        <taxon>Sphaerotilaceae</taxon>
        <taxon>Sphaerotilus</taxon>
    </lineage>
</organism>
<feature type="binding site" evidence="20">
    <location>
        <position position="352"/>
    </location>
    <ligand>
        <name>GTP</name>
        <dbReference type="ChEBI" id="CHEBI:37565"/>
    </ligand>
</feature>
<keyword evidence="11 20" id="KW-0378">Hydrolase</keyword>
<dbReference type="GO" id="GO:0009231">
    <property type="term" value="P:riboflavin biosynthetic process"/>
    <property type="evidence" value="ECO:0007669"/>
    <property type="project" value="UniProtKB-UniRule"/>
</dbReference>
<evidence type="ECO:0000256" key="14">
    <source>
        <dbReference type="ARBA" id="ARBA00023134"/>
    </source>
</evidence>
<evidence type="ECO:0000256" key="20">
    <source>
        <dbReference type="HAMAP-Rule" id="MF_01283"/>
    </source>
</evidence>
<sequence>MALHRIEDALAALARGEMVVVVDDEDRENEGDLILAAEHATPESIAFMVRHTSGMLCIGLPGERLDQLGLPLMVERNTDSMRTAYTVTVDVRHGTTTGISAVDRALTFRALVDPDAVPSDFNRPGHVFPLRAVPGGVLHRPGHTEASVDLTRLAGLRPGGVLAEVVNDDGTMARRPQLEDFARTHGLVMISIADLVAYRRARIEVRRESEARLPTRHGMFTACVYRAQGGEHEHLAMVMGDLQGAENLLVRVHSECLTGDTFGSLRCDCRQQLEASLAAVGRAGRGVVLYLRGHEGRGIGLTHKLRAYALQDAGRDTVEANLELGLSVDARDYSVGARILQDLGITSIRLLTNNPAKYQGIAEFGLNITERVALQTPPTAENEAYLRTKQHRMGHTLGLPARDPQRSDEVSP</sequence>
<comment type="pathway">
    <text evidence="4 20">Cofactor biosynthesis; riboflavin biosynthesis; 5-amino-6-(D-ribitylamino)uracil from GTP: step 1/4.</text>
</comment>
<dbReference type="SUPFAM" id="SSF142695">
    <property type="entry name" value="RibA-like"/>
    <property type="match status" value="1"/>
</dbReference>
<evidence type="ECO:0000313" key="22">
    <source>
        <dbReference type="EMBL" id="RZS46668.1"/>
    </source>
</evidence>
<keyword evidence="14 20" id="KW-0342">GTP-binding</keyword>
<feature type="region of interest" description="GTP cyclohydrolase II" evidence="20">
    <location>
        <begin position="201"/>
        <end position="412"/>
    </location>
</feature>
<evidence type="ECO:0000259" key="21">
    <source>
        <dbReference type="Pfam" id="PF00925"/>
    </source>
</evidence>
<dbReference type="FunFam" id="3.40.50.10990:FF:000001">
    <property type="entry name" value="Riboflavin biosynthesis protein RibBA"/>
    <property type="match status" value="1"/>
</dbReference>
<evidence type="ECO:0000256" key="6">
    <source>
        <dbReference type="ARBA" id="ARBA00005520"/>
    </source>
</evidence>
<dbReference type="EC" id="4.1.99.12" evidence="20"/>
<evidence type="ECO:0000256" key="19">
    <source>
        <dbReference type="ARBA" id="ARBA00049295"/>
    </source>
</evidence>
<dbReference type="GO" id="GO:0008686">
    <property type="term" value="F:3,4-dihydroxy-2-butanone-4-phosphate synthase activity"/>
    <property type="evidence" value="ECO:0007669"/>
    <property type="project" value="UniProtKB-UniRule"/>
</dbReference>
<evidence type="ECO:0000256" key="4">
    <source>
        <dbReference type="ARBA" id="ARBA00004853"/>
    </source>
</evidence>
<comment type="similarity">
    <text evidence="6 20">In the N-terminal section; belongs to the DHBP synthase family.</text>
</comment>
<comment type="function">
    <text evidence="3 20">Catalyzes the conversion of D-ribulose 5-phosphate to formate and 3,4-dihydroxy-2-butanone 4-phosphate.</text>
</comment>
<comment type="similarity">
    <text evidence="7 20">In the C-terminal section; belongs to the GTP cyclohydrolase II family.</text>
</comment>
<feature type="binding site" evidence="20">
    <location>
        <position position="357"/>
    </location>
    <ligand>
        <name>GTP</name>
        <dbReference type="ChEBI" id="CHEBI:37565"/>
    </ligand>
</feature>
<feature type="binding site" evidence="20">
    <location>
        <position position="28"/>
    </location>
    <ligand>
        <name>Mg(2+)</name>
        <dbReference type="ChEBI" id="CHEBI:18420"/>
        <label>2</label>
    </ligand>
</feature>